<dbReference type="EMBL" id="JBHSBH010000012">
    <property type="protein sequence ID" value="MFC3998187.1"/>
    <property type="molecule type" value="Genomic_DNA"/>
</dbReference>
<evidence type="ECO:0000256" key="2">
    <source>
        <dbReference type="ARBA" id="ARBA00007532"/>
    </source>
</evidence>
<dbReference type="InterPro" id="IPR004099">
    <property type="entry name" value="Pyr_nucl-diS_OxRdtase_dimer"/>
</dbReference>
<evidence type="ECO:0000259" key="5">
    <source>
        <dbReference type="Pfam" id="PF02852"/>
    </source>
</evidence>
<protein>
    <submittedName>
        <fullName evidence="7">Dihydrolipoyl dehydrogenase family protein</fullName>
        <ecNumber evidence="7">1.-.-.-</ecNumber>
    </submittedName>
</protein>
<dbReference type="Gene3D" id="3.30.390.30">
    <property type="match status" value="1"/>
</dbReference>
<keyword evidence="4" id="KW-0274">FAD</keyword>
<evidence type="ECO:0000256" key="4">
    <source>
        <dbReference type="ARBA" id="ARBA00022827"/>
    </source>
</evidence>
<organism evidence="7 8">
    <name type="scientific">Nocardiopsis sediminis</name>
    <dbReference type="NCBI Taxonomy" id="1778267"/>
    <lineage>
        <taxon>Bacteria</taxon>
        <taxon>Bacillati</taxon>
        <taxon>Actinomycetota</taxon>
        <taxon>Actinomycetes</taxon>
        <taxon>Streptosporangiales</taxon>
        <taxon>Nocardiopsidaceae</taxon>
        <taxon>Nocardiopsis</taxon>
    </lineage>
</organism>
<sequence length="450" mass="47908">MDGHYDAIVIGMGPGGEVAASRLAAAGKRVAVVERELVGGECAYWACIPSKTLLRPPEVRAEAAAVAGLSAPQPDWQAMRAHRDTMIRHLDDSAQVEGYRSTGVTVVKGSARITGRDPWRVEAGDAVLTAGDVIVATGSSPIRPPVPGLEEVTVWTNREATTLAEIPARAVVVGGSAVGVELGQFLARMGTRVTLLQRGPFLMNREDPRIGALTAALLTRDGVDVRTGSEPRRFFREGTDSVVELDDGARIAADVVLLATGRRPRTEGLGLEEAGVEVGARGLAVDERCRVAEGLWAVGDVTGVALFTHVAKYQGRVVADNILGRDRVADYTAVPRVVFSDPEIAVVGLTEDQAREREIDFITAEVDLAATLARPWTYATEPEGHMGVLADRERRVLIGAWAVAPLAGEVIHTAALAVREAIPVDRLTDGIAQFPTYNEGYVLAVEALNL</sequence>
<dbReference type="PANTHER" id="PTHR43014">
    <property type="entry name" value="MERCURIC REDUCTASE"/>
    <property type="match status" value="1"/>
</dbReference>
<dbReference type="Gene3D" id="3.50.50.60">
    <property type="entry name" value="FAD/NAD(P)-binding domain"/>
    <property type="match status" value="2"/>
</dbReference>
<dbReference type="PRINTS" id="PR00411">
    <property type="entry name" value="PNDRDTASEI"/>
</dbReference>
<evidence type="ECO:0000256" key="1">
    <source>
        <dbReference type="ARBA" id="ARBA00001974"/>
    </source>
</evidence>
<dbReference type="InterPro" id="IPR001100">
    <property type="entry name" value="Pyr_nuc-diS_OxRdtase"/>
</dbReference>
<comment type="similarity">
    <text evidence="2">Belongs to the class-I pyridine nucleotide-disulfide oxidoreductase family.</text>
</comment>
<evidence type="ECO:0000256" key="3">
    <source>
        <dbReference type="ARBA" id="ARBA00022630"/>
    </source>
</evidence>
<evidence type="ECO:0000313" key="7">
    <source>
        <dbReference type="EMBL" id="MFC3998187.1"/>
    </source>
</evidence>
<dbReference type="Pfam" id="PF02852">
    <property type="entry name" value="Pyr_redox_dim"/>
    <property type="match status" value="1"/>
</dbReference>
<feature type="domain" description="Pyridine nucleotide-disulphide oxidoreductase dimerisation" evidence="5">
    <location>
        <begin position="334"/>
        <end position="443"/>
    </location>
</feature>
<comment type="caution">
    <text evidence="7">The sequence shown here is derived from an EMBL/GenBank/DDBJ whole genome shotgun (WGS) entry which is preliminary data.</text>
</comment>
<dbReference type="EC" id="1.-.-.-" evidence="7"/>
<dbReference type="GO" id="GO:0016491">
    <property type="term" value="F:oxidoreductase activity"/>
    <property type="evidence" value="ECO:0007669"/>
    <property type="project" value="UniProtKB-KW"/>
</dbReference>
<dbReference type="Pfam" id="PF07992">
    <property type="entry name" value="Pyr_redox_2"/>
    <property type="match status" value="1"/>
</dbReference>
<dbReference type="PIRSF" id="PIRSF000350">
    <property type="entry name" value="Mercury_reductase_MerA"/>
    <property type="match status" value="1"/>
</dbReference>
<dbReference type="SUPFAM" id="SSF55424">
    <property type="entry name" value="FAD/NAD-linked reductases, dimerisation (C-terminal) domain"/>
    <property type="match status" value="1"/>
</dbReference>
<name>A0ABV8FT51_9ACTN</name>
<reference evidence="8" key="1">
    <citation type="journal article" date="2019" name="Int. J. Syst. Evol. Microbiol.">
        <title>The Global Catalogue of Microorganisms (GCM) 10K type strain sequencing project: providing services to taxonomists for standard genome sequencing and annotation.</title>
        <authorList>
            <consortium name="The Broad Institute Genomics Platform"/>
            <consortium name="The Broad Institute Genome Sequencing Center for Infectious Disease"/>
            <person name="Wu L."/>
            <person name="Ma J."/>
        </authorList>
    </citation>
    <scope>NUCLEOTIDE SEQUENCE [LARGE SCALE GENOMIC DNA]</scope>
    <source>
        <strain evidence="8">TBRC 1826</strain>
    </source>
</reference>
<dbReference type="RefSeq" id="WP_378535785.1">
    <property type="nucleotide sequence ID" value="NZ_JBHSBH010000012.1"/>
</dbReference>
<dbReference type="InterPro" id="IPR016156">
    <property type="entry name" value="FAD/NAD-linked_Rdtase_dimer_sf"/>
</dbReference>
<gene>
    <name evidence="7" type="ORF">ACFOVU_19840</name>
</gene>
<dbReference type="PANTHER" id="PTHR43014:SF2">
    <property type="entry name" value="MERCURIC REDUCTASE"/>
    <property type="match status" value="1"/>
</dbReference>
<dbReference type="SUPFAM" id="SSF51905">
    <property type="entry name" value="FAD/NAD(P)-binding domain"/>
    <property type="match status" value="1"/>
</dbReference>
<proteinExistence type="inferred from homology"/>
<keyword evidence="3" id="KW-0285">Flavoprotein</keyword>
<accession>A0ABV8FT51</accession>
<dbReference type="Proteomes" id="UP001595847">
    <property type="component" value="Unassembled WGS sequence"/>
</dbReference>
<keyword evidence="8" id="KW-1185">Reference proteome</keyword>
<feature type="domain" description="FAD/NAD(P)-binding" evidence="6">
    <location>
        <begin position="5"/>
        <end position="315"/>
    </location>
</feature>
<comment type="cofactor">
    <cofactor evidence="1">
        <name>FAD</name>
        <dbReference type="ChEBI" id="CHEBI:57692"/>
    </cofactor>
</comment>
<evidence type="ECO:0000313" key="8">
    <source>
        <dbReference type="Proteomes" id="UP001595847"/>
    </source>
</evidence>
<keyword evidence="7" id="KW-0560">Oxidoreductase</keyword>
<dbReference type="InterPro" id="IPR023753">
    <property type="entry name" value="FAD/NAD-binding_dom"/>
</dbReference>
<dbReference type="PRINTS" id="PR00368">
    <property type="entry name" value="FADPNR"/>
</dbReference>
<evidence type="ECO:0000259" key="6">
    <source>
        <dbReference type="Pfam" id="PF07992"/>
    </source>
</evidence>
<dbReference type="InterPro" id="IPR036188">
    <property type="entry name" value="FAD/NAD-bd_sf"/>
</dbReference>